<dbReference type="PROSITE" id="PS50948">
    <property type="entry name" value="PAN"/>
    <property type="match status" value="1"/>
</dbReference>
<keyword evidence="1" id="KW-0732">Signal</keyword>
<feature type="domain" description="Apple" evidence="3">
    <location>
        <begin position="27"/>
        <end position="111"/>
    </location>
</feature>
<proteinExistence type="predicted"/>
<gene>
    <name evidence="4" type="ORF">GSLYS_00019946001</name>
</gene>
<dbReference type="CDD" id="cd00037">
    <property type="entry name" value="CLECT"/>
    <property type="match status" value="1"/>
</dbReference>
<feature type="domain" description="C-type lectin" evidence="2">
    <location>
        <begin position="125"/>
        <end position="203"/>
    </location>
</feature>
<keyword evidence="5" id="KW-1185">Reference proteome</keyword>
<feature type="non-terminal residue" evidence="4">
    <location>
        <position position="203"/>
    </location>
</feature>
<evidence type="ECO:0000313" key="5">
    <source>
        <dbReference type="Proteomes" id="UP001497497"/>
    </source>
</evidence>
<dbReference type="InterPro" id="IPR003609">
    <property type="entry name" value="Pan_app"/>
</dbReference>
<dbReference type="EMBL" id="CAXITT010000830">
    <property type="protein sequence ID" value="CAL1546569.1"/>
    <property type="molecule type" value="Genomic_DNA"/>
</dbReference>
<dbReference type="SUPFAM" id="SSF57414">
    <property type="entry name" value="Hairpin loop containing domain-like"/>
    <property type="match status" value="1"/>
</dbReference>
<dbReference type="InterPro" id="IPR016186">
    <property type="entry name" value="C-type_lectin-like/link_sf"/>
</dbReference>
<sequence>MENMRSRIVLIMAGTVFLNSFQTQGLANEERWRDFFSVTRGNLAMVPLPTARSARSRVECAVSCLRQAPSCQSFLYDVDTNHCALGSGIKPSAIPQVPESGLLYYPFRSLCVHGTEKFTLFTNGNTGSCLWLSKATRNYTDSRAACQAFGAEIYTAKNPEKVQIMLAAQKVFGVDEAWIGLDDIQEEGVFRWVDDGSIFNTTG</sequence>
<evidence type="ECO:0000313" key="4">
    <source>
        <dbReference type="EMBL" id="CAL1546569.1"/>
    </source>
</evidence>
<organism evidence="4 5">
    <name type="scientific">Lymnaea stagnalis</name>
    <name type="common">Great pond snail</name>
    <name type="synonym">Helix stagnalis</name>
    <dbReference type="NCBI Taxonomy" id="6523"/>
    <lineage>
        <taxon>Eukaryota</taxon>
        <taxon>Metazoa</taxon>
        <taxon>Spiralia</taxon>
        <taxon>Lophotrochozoa</taxon>
        <taxon>Mollusca</taxon>
        <taxon>Gastropoda</taxon>
        <taxon>Heterobranchia</taxon>
        <taxon>Euthyneura</taxon>
        <taxon>Panpulmonata</taxon>
        <taxon>Hygrophila</taxon>
        <taxon>Lymnaeoidea</taxon>
        <taxon>Lymnaeidae</taxon>
        <taxon>Lymnaea</taxon>
    </lineage>
</organism>
<dbReference type="Gene3D" id="3.10.100.10">
    <property type="entry name" value="Mannose-Binding Protein A, subunit A"/>
    <property type="match status" value="1"/>
</dbReference>
<evidence type="ECO:0000259" key="2">
    <source>
        <dbReference type="PROSITE" id="PS50041"/>
    </source>
</evidence>
<dbReference type="InterPro" id="IPR001304">
    <property type="entry name" value="C-type_lectin-like"/>
</dbReference>
<dbReference type="SUPFAM" id="SSF56436">
    <property type="entry name" value="C-type lectin-like"/>
    <property type="match status" value="1"/>
</dbReference>
<dbReference type="InterPro" id="IPR016187">
    <property type="entry name" value="CTDL_fold"/>
</dbReference>
<reference evidence="4 5" key="1">
    <citation type="submission" date="2024-04" db="EMBL/GenBank/DDBJ databases">
        <authorList>
            <consortium name="Genoscope - CEA"/>
            <person name="William W."/>
        </authorList>
    </citation>
    <scope>NUCLEOTIDE SEQUENCE [LARGE SCALE GENOMIC DNA]</scope>
</reference>
<dbReference type="Pfam" id="PF00059">
    <property type="entry name" value="Lectin_C"/>
    <property type="match status" value="1"/>
</dbReference>
<feature type="chain" id="PRO_5043516971" description="C-type lectin domain-containing protein" evidence="1">
    <location>
        <begin position="28"/>
        <end position="203"/>
    </location>
</feature>
<evidence type="ECO:0000256" key="1">
    <source>
        <dbReference type="SAM" id="SignalP"/>
    </source>
</evidence>
<name>A0AAV2IHQ2_LYMST</name>
<feature type="signal peptide" evidence="1">
    <location>
        <begin position="1"/>
        <end position="27"/>
    </location>
</feature>
<accession>A0AAV2IHQ2</accession>
<dbReference type="PROSITE" id="PS50041">
    <property type="entry name" value="C_TYPE_LECTIN_2"/>
    <property type="match status" value="1"/>
</dbReference>
<protein>
    <recommendedName>
        <fullName evidence="6">C-type lectin domain-containing protein</fullName>
    </recommendedName>
</protein>
<dbReference type="AlphaFoldDB" id="A0AAV2IHQ2"/>
<comment type="caution">
    <text evidence="4">The sequence shown here is derived from an EMBL/GenBank/DDBJ whole genome shotgun (WGS) entry which is preliminary data.</text>
</comment>
<evidence type="ECO:0000259" key="3">
    <source>
        <dbReference type="PROSITE" id="PS50948"/>
    </source>
</evidence>
<evidence type="ECO:0008006" key="6">
    <source>
        <dbReference type="Google" id="ProtNLM"/>
    </source>
</evidence>
<dbReference type="Proteomes" id="UP001497497">
    <property type="component" value="Unassembled WGS sequence"/>
</dbReference>